<sequence>MTPHIRLFQALSHWVGQFMQRNDLSLRRRINFTTTISLVKRLKFNFAHTLQMDETAVYFEDAREHSVEDRGSRHVVVRSAGFASMRVTAVLAVTASGVKLPPLVILKDKKGSRKIIKQGRTYVVHQPKA</sequence>
<evidence type="ECO:0000313" key="2">
    <source>
        <dbReference type="Proteomes" id="UP000198211"/>
    </source>
</evidence>
<name>A0A225VYX0_9STRA</name>
<proteinExistence type="predicted"/>
<dbReference type="OrthoDB" id="123473at2759"/>
<gene>
    <name evidence="1" type="ORF">PHMEG_00017088</name>
</gene>
<dbReference type="Proteomes" id="UP000198211">
    <property type="component" value="Unassembled WGS sequence"/>
</dbReference>
<reference evidence="2" key="1">
    <citation type="submission" date="2017-03" db="EMBL/GenBank/DDBJ databases">
        <title>Phytopthora megakarya and P. palmivora, two closely related causual agents of cacao black pod achieved similar genome size and gene model numbers by different mechanisms.</title>
        <authorList>
            <person name="Ali S."/>
            <person name="Shao J."/>
            <person name="Larry D.J."/>
            <person name="Kronmiller B."/>
            <person name="Shen D."/>
            <person name="Strem M.D."/>
            <person name="Melnick R.L."/>
            <person name="Guiltinan M.J."/>
            <person name="Tyler B.M."/>
            <person name="Meinhardt L.W."/>
            <person name="Bailey B.A."/>
        </authorList>
    </citation>
    <scope>NUCLEOTIDE SEQUENCE [LARGE SCALE GENOMIC DNA]</scope>
    <source>
        <strain evidence="2">zdho120</strain>
    </source>
</reference>
<dbReference type="AlphaFoldDB" id="A0A225VYX0"/>
<comment type="caution">
    <text evidence="1">The sequence shown here is derived from an EMBL/GenBank/DDBJ whole genome shotgun (WGS) entry which is preliminary data.</text>
</comment>
<dbReference type="STRING" id="4795.A0A225VYX0"/>
<dbReference type="EMBL" id="NBNE01002557">
    <property type="protein sequence ID" value="OWZ10108.1"/>
    <property type="molecule type" value="Genomic_DNA"/>
</dbReference>
<evidence type="ECO:0008006" key="3">
    <source>
        <dbReference type="Google" id="ProtNLM"/>
    </source>
</evidence>
<protein>
    <recommendedName>
        <fullName evidence="3">DDE-1 domain-containing protein</fullName>
    </recommendedName>
</protein>
<keyword evidence="2" id="KW-1185">Reference proteome</keyword>
<evidence type="ECO:0000313" key="1">
    <source>
        <dbReference type="EMBL" id="OWZ10108.1"/>
    </source>
</evidence>
<accession>A0A225VYX0</accession>
<organism evidence="1 2">
    <name type="scientific">Phytophthora megakarya</name>
    <dbReference type="NCBI Taxonomy" id="4795"/>
    <lineage>
        <taxon>Eukaryota</taxon>
        <taxon>Sar</taxon>
        <taxon>Stramenopiles</taxon>
        <taxon>Oomycota</taxon>
        <taxon>Peronosporomycetes</taxon>
        <taxon>Peronosporales</taxon>
        <taxon>Peronosporaceae</taxon>
        <taxon>Phytophthora</taxon>
    </lineage>
</organism>